<organism evidence="2 3">
    <name type="scientific">Dactylosporangium sucinum</name>
    <dbReference type="NCBI Taxonomy" id="1424081"/>
    <lineage>
        <taxon>Bacteria</taxon>
        <taxon>Bacillati</taxon>
        <taxon>Actinomycetota</taxon>
        <taxon>Actinomycetes</taxon>
        <taxon>Micromonosporales</taxon>
        <taxon>Micromonosporaceae</taxon>
        <taxon>Dactylosporangium</taxon>
    </lineage>
</organism>
<dbReference type="InterPro" id="IPR029045">
    <property type="entry name" value="ClpP/crotonase-like_dom_sf"/>
</dbReference>
<dbReference type="PANTHER" id="PTHR43802:SF1">
    <property type="entry name" value="IP11341P-RELATED"/>
    <property type="match status" value="1"/>
</dbReference>
<reference evidence="2" key="2">
    <citation type="submission" date="2020-09" db="EMBL/GenBank/DDBJ databases">
        <authorList>
            <person name="Sun Q."/>
            <person name="Ohkuma M."/>
        </authorList>
    </citation>
    <scope>NUCLEOTIDE SEQUENCE</scope>
    <source>
        <strain evidence="2">JCM 19831</strain>
    </source>
</reference>
<dbReference type="Pfam" id="PF00378">
    <property type="entry name" value="ECH_1"/>
    <property type="match status" value="1"/>
</dbReference>
<comment type="caution">
    <text evidence="2">The sequence shown here is derived from an EMBL/GenBank/DDBJ whole genome shotgun (WGS) entry which is preliminary data.</text>
</comment>
<evidence type="ECO:0000313" key="3">
    <source>
        <dbReference type="Proteomes" id="UP000642070"/>
    </source>
</evidence>
<reference evidence="2" key="1">
    <citation type="journal article" date="2014" name="Int. J. Syst. Evol. Microbiol.">
        <title>Complete genome sequence of Corynebacterium casei LMG S-19264T (=DSM 44701T), isolated from a smear-ripened cheese.</title>
        <authorList>
            <consortium name="US DOE Joint Genome Institute (JGI-PGF)"/>
            <person name="Walter F."/>
            <person name="Albersmeier A."/>
            <person name="Kalinowski J."/>
            <person name="Ruckert C."/>
        </authorList>
    </citation>
    <scope>NUCLEOTIDE SEQUENCE</scope>
    <source>
        <strain evidence="2">JCM 19831</strain>
    </source>
</reference>
<comment type="similarity">
    <text evidence="1">Belongs to the enoyl-CoA hydratase/isomerase family.</text>
</comment>
<evidence type="ECO:0000256" key="1">
    <source>
        <dbReference type="ARBA" id="ARBA00005254"/>
    </source>
</evidence>
<keyword evidence="3" id="KW-1185">Reference proteome</keyword>
<dbReference type="SUPFAM" id="SSF52096">
    <property type="entry name" value="ClpP/crotonase"/>
    <property type="match status" value="1"/>
</dbReference>
<dbReference type="Gene3D" id="3.90.226.10">
    <property type="entry name" value="2-enoyl-CoA Hydratase, Chain A, domain 1"/>
    <property type="match status" value="1"/>
</dbReference>
<dbReference type="Proteomes" id="UP000642070">
    <property type="component" value="Unassembled WGS sequence"/>
</dbReference>
<protein>
    <submittedName>
        <fullName evidence="2">Enoyl-CoA hydratase</fullName>
    </submittedName>
</protein>
<dbReference type="EMBL" id="BMPI01000050">
    <property type="protein sequence ID" value="GGM64691.1"/>
    <property type="molecule type" value="Genomic_DNA"/>
</dbReference>
<evidence type="ECO:0000313" key="2">
    <source>
        <dbReference type="EMBL" id="GGM64691.1"/>
    </source>
</evidence>
<dbReference type="PANTHER" id="PTHR43802">
    <property type="entry name" value="ENOYL-COA HYDRATASE"/>
    <property type="match status" value="1"/>
</dbReference>
<dbReference type="GO" id="GO:0003824">
    <property type="term" value="F:catalytic activity"/>
    <property type="evidence" value="ECO:0007669"/>
    <property type="project" value="UniProtKB-ARBA"/>
</dbReference>
<name>A0A917UAG7_9ACTN</name>
<proteinExistence type="inferred from homology"/>
<dbReference type="CDD" id="cd06558">
    <property type="entry name" value="crotonase-like"/>
    <property type="match status" value="1"/>
</dbReference>
<dbReference type="InterPro" id="IPR001753">
    <property type="entry name" value="Enoyl-CoA_hydra/iso"/>
</dbReference>
<sequence length="248" mass="26264">MNTGTAETAPVLVEWHDDVALVTMHRPAKRNALSRAMAEQLTAAMRSCQEAGAIVLTGADPAFCAGMDLAEADKEGYITPSWIVHTFYESVVPLVAAVNGPAITAGLEIALAADFILASERAVFADTHGLVGAVPGGGITVHLAERTTTGFARQMSLTGMQVDSATALRTGLANEVYPHAELLPAALGVGRRIAAMPRAASRAVKRMYDEVDGLRMNAGLERERELFAAFTATSAADFAGFHRRIRSK</sequence>
<dbReference type="AlphaFoldDB" id="A0A917UAG7"/>
<accession>A0A917UAG7</accession>
<dbReference type="RefSeq" id="WP_190255046.1">
    <property type="nucleotide sequence ID" value="NZ_BMPI01000050.1"/>
</dbReference>
<gene>
    <name evidence="2" type="ORF">GCM10007977_077680</name>
</gene>